<dbReference type="EMBL" id="FOFV01000001">
    <property type="protein sequence ID" value="SEP76266.1"/>
    <property type="molecule type" value="Genomic_DNA"/>
</dbReference>
<comment type="catalytic activity">
    <reaction evidence="6 8">
        <text>dCMP + ATP = dCDP + ADP</text>
        <dbReference type="Rhea" id="RHEA:25094"/>
        <dbReference type="ChEBI" id="CHEBI:30616"/>
        <dbReference type="ChEBI" id="CHEBI:57566"/>
        <dbReference type="ChEBI" id="CHEBI:58593"/>
        <dbReference type="ChEBI" id="CHEBI:456216"/>
        <dbReference type="EC" id="2.7.4.25"/>
    </reaction>
</comment>
<evidence type="ECO:0000313" key="10">
    <source>
        <dbReference type="EMBL" id="SEP76266.1"/>
    </source>
</evidence>
<dbReference type="GO" id="GO:0005737">
    <property type="term" value="C:cytoplasm"/>
    <property type="evidence" value="ECO:0007669"/>
    <property type="project" value="UniProtKB-SubCell"/>
</dbReference>
<dbReference type="AlphaFoldDB" id="A0A1H9AHQ6"/>
<dbReference type="STRING" id="65499.SAMN04488000_101168"/>
<name>A0A1H9AHQ6_9PSEU</name>
<dbReference type="InterPro" id="IPR027417">
    <property type="entry name" value="P-loop_NTPase"/>
</dbReference>
<reference evidence="11" key="1">
    <citation type="submission" date="2016-10" db="EMBL/GenBank/DDBJ databases">
        <authorList>
            <person name="Varghese N."/>
            <person name="Submissions S."/>
        </authorList>
    </citation>
    <scope>NUCLEOTIDE SEQUENCE [LARGE SCALE GENOMIC DNA]</scope>
    <source>
        <strain evidence="11">DSM 44437</strain>
    </source>
</reference>
<evidence type="ECO:0000256" key="6">
    <source>
        <dbReference type="ARBA" id="ARBA00047615"/>
    </source>
</evidence>
<evidence type="ECO:0000256" key="8">
    <source>
        <dbReference type="HAMAP-Rule" id="MF_00238"/>
    </source>
</evidence>
<keyword evidence="11" id="KW-1185">Reference proteome</keyword>
<proteinExistence type="inferred from homology"/>
<dbReference type="InterPro" id="IPR011994">
    <property type="entry name" value="Cytidylate_kinase_dom"/>
</dbReference>
<dbReference type="NCBIfam" id="TIGR00017">
    <property type="entry name" value="cmk"/>
    <property type="match status" value="1"/>
</dbReference>
<evidence type="ECO:0000256" key="2">
    <source>
        <dbReference type="ARBA" id="ARBA00022679"/>
    </source>
</evidence>
<evidence type="ECO:0000256" key="3">
    <source>
        <dbReference type="ARBA" id="ARBA00022741"/>
    </source>
</evidence>
<accession>A0A1H9AHQ6</accession>
<dbReference type="CDD" id="cd02020">
    <property type="entry name" value="CMPK"/>
    <property type="match status" value="1"/>
</dbReference>
<evidence type="ECO:0000313" key="11">
    <source>
        <dbReference type="Proteomes" id="UP000199503"/>
    </source>
</evidence>
<organism evidence="10 11">
    <name type="scientific">Lentzea albida</name>
    <dbReference type="NCBI Taxonomy" id="65499"/>
    <lineage>
        <taxon>Bacteria</taxon>
        <taxon>Bacillati</taxon>
        <taxon>Actinomycetota</taxon>
        <taxon>Actinomycetes</taxon>
        <taxon>Pseudonocardiales</taxon>
        <taxon>Pseudonocardiaceae</taxon>
        <taxon>Lentzea</taxon>
    </lineage>
</organism>
<dbReference type="GO" id="GO:0036431">
    <property type="term" value="F:dCMP kinase activity"/>
    <property type="evidence" value="ECO:0007669"/>
    <property type="project" value="InterPro"/>
</dbReference>
<keyword evidence="8" id="KW-0963">Cytoplasm</keyword>
<comment type="similarity">
    <text evidence="1 8">Belongs to the cytidylate kinase family. Type 1 subfamily.</text>
</comment>
<dbReference type="HAMAP" id="MF_00238">
    <property type="entry name" value="Cytidyl_kinase_type1"/>
    <property type="match status" value="1"/>
</dbReference>
<evidence type="ECO:0000256" key="7">
    <source>
        <dbReference type="ARBA" id="ARBA00048478"/>
    </source>
</evidence>
<dbReference type="InterPro" id="IPR003136">
    <property type="entry name" value="Cytidylate_kin"/>
</dbReference>
<feature type="domain" description="Cytidylate kinase" evidence="9">
    <location>
        <begin position="40"/>
        <end position="241"/>
    </location>
</feature>
<dbReference type="GO" id="GO:0036430">
    <property type="term" value="F:CMP kinase activity"/>
    <property type="evidence" value="ECO:0007669"/>
    <property type="project" value="RHEA"/>
</dbReference>
<dbReference type="Proteomes" id="UP000199503">
    <property type="component" value="Unassembled WGS sequence"/>
</dbReference>
<dbReference type="GO" id="GO:0005524">
    <property type="term" value="F:ATP binding"/>
    <property type="evidence" value="ECO:0007669"/>
    <property type="project" value="UniProtKB-UniRule"/>
</dbReference>
<dbReference type="Pfam" id="PF02224">
    <property type="entry name" value="Cytidylate_kin"/>
    <property type="match status" value="1"/>
</dbReference>
<evidence type="ECO:0000259" key="9">
    <source>
        <dbReference type="Pfam" id="PF02224"/>
    </source>
</evidence>
<dbReference type="Gene3D" id="3.40.50.300">
    <property type="entry name" value="P-loop containing nucleotide triphosphate hydrolases"/>
    <property type="match status" value="1"/>
</dbReference>
<protein>
    <recommendedName>
        <fullName evidence="8">Cytidylate kinase</fullName>
        <shortName evidence="8">CK</shortName>
        <ecNumber evidence="8">2.7.4.25</ecNumber>
    </recommendedName>
    <alternativeName>
        <fullName evidence="8">Cytidine monophosphate kinase</fullName>
        <shortName evidence="8">CMP kinase</shortName>
    </alternativeName>
</protein>
<dbReference type="OrthoDB" id="9807434at2"/>
<dbReference type="GO" id="GO:0006220">
    <property type="term" value="P:pyrimidine nucleotide metabolic process"/>
    <property type="evidence" value="ECO:0007669"/>
    <property type="project" value="UniProtKB-UniRule"/>
</dbReference>
<evidence type="ECO:0000256" key="5">
    <source>
        <dbReference type="ARBA" id="ARBA00022840"/>
    </source>
</evidence>
<dbReference type="EC" id="2.7.4.25" evidence="8"/>
<sequence>MRMRHISAMVLRWFMDLMPLSDSLQRNSIHSVDRVIPAVVAVDGPAAAGKTTTCLALAQRFGLSYLESGRTYRIIALEALRRRVSTSDRQEIVILCDDLIRESRDQDLLTSGRYGNEDLRSPAVNVAVSDVARIGEVRERVTHLVRLWAAGQERCIVEGRDIGTVVFPEALVKFYLSASAEVRARRRVDQERRGSYEDVLKDVIRRDEADMSRTVSPLVPADDAINIDTTSLTLKEVLGRMSSACAAVTLP</sequence>
<keyword evidence="4 8" id="KW-0418">Kinase</keyword>
<gene>
    <name evidence="8" type="primary">cmk</name>
    <name evidence="10" type="ORF">SAMN04488000_101168</name>
</gene>
<evidence type="ECO:0000256" key="4">
    <source>
        <dbReference type="ARBA" id="ARBA00022777"/>
    </source>
</evidence>
<evidence type="ECO:0000256" key="1">
    <source>
        <dbReference type="ARBA" id="ARBA00009427"/>
    </source>
</evidence>
<comment type="catalytic activity">
    <reaction evidence="7 8">
        <text>CMP + ATP = CDP + ADP</text>
        <dbReference type="Rhea" id="RHEA:11600"/>
        <dbReference type="ChEBI" id="CHEBI:30616"/>
        <dbReference type="ChEBI" id="CHEBI:58069"/>
        <dbReference type="ChEBI" id="CHEBI:60377"/>
        <dbReference type="ChEBI" id="CHEBI:456216"/>
        <dbReference type="EC" id="2.7.4.25"/>
    </reaction>
</comment>
<keyword evidence="2 8" id="KW-0808">Transferase</keyword>
<keyword evidence="5 8" id="KW-0067">ATP-binding</keyword>
<dbReference type="SUPFAM" id="SSF52540">
    <property type="entry name" value="P-loop containing nucleoside triphosphate hydrolases"/>
    <property type="match status" value="1"/>
</dbReference>
<feature type="binding site" evidence="8">
    <location>
        <begin position="44"/>
        <end position="52"/>
    </location>
    <ligand>
        <name>ATP</name>
        <dbReference type="ChEBI" id="CHEBI:30616"/>
    </ligand>
</feature>
<keyword evidence="3 8" id="KW-0547">Nucleotide-binding</keyword>
<comment type="subcellular location">
    <subcellularLocation>
        <location evidence="8">Cytoplasm</location>
    </subcellularLocation>
</comment>